<dbReference type="PANTHER" id="PTHR30086">
    <property type="entry name" value="ARGININE EXPORTER PROTEIN ARGO"/>
    <property type="match status" value="1"/>
</dbReference>
<evidence type="ECO:0000256" key="5">
    <source>
        <dbReference type="ARBA" id="ARBA00023136"/>
    </source>
</evidence>
<evidence type="ECO:0000313" key="8">
    <source>
        <dbReference type="Proteomes" id="UP001596042"/>
    </source>
</evidence>
<evidence type="ECO:0000256" key="1">
    <source>
        <dbReference type="ARBA" id="ARBA00004651"/>
    </source>
</evidence>
<feature type="transmembrane region" description="Helical" evidence="6">
    <location>
        <begin position="146"/>
        <end position="171"/>
    </location>
</feature>
<keyword evidence="5 6" id="KW-0472">Membrane</keyword>
<keyword evidence="4 6" id="KW-1133">Transmembrane helix</keyword>
<accession>A0ABV9H136</accession>
<evidence type="ECO:0000256" key="3">
    <source>
        <dbReference type="ARBA" id="ARBA00022692"/>
    </source>
</evidence>
<name>A0ABV9H136_9HYPH</name>
<sequence>MNMHLWIGFVLASLVMGLIPGPGVLSIIGYAISSGTRTALASVAGMAVGNFLAMTLSLAGVGALLAASATAFTILKWAGALYLIGLGLFALWKSRAEPSGGTVVESQPISPRLAFLSNIAVGVFHPKTIVFFVAFAPQFIDTQCSYWSQAAILIATFTLVVACTDGIYALAASRARAFLAAPRARLWAKRAGGGALILSGTATALSRS</sequence>
<comment type="caution">
    <text evidence="7">The sequence shown here is derived from an EMBL/GenBank/DDBJ whole genome shotgun (WGS) entry which is preliminary data.</text>
</comment>
<dbReference type="RefSeq" id="WP_374829822.1">
    <property type="nucleotide sequence ID" value="NZ_JBHEEZ010000002.1"/>
</dbReference>
<keyword evidence="3 6" id="KW-0812">Transmembrane</keyword>
<evidence type="ECO:0000313" key="7">
    <source>
        <dbReference type="EMBL" id="MFC4623728.1"/>
    </source>
</evidence>
<evidence type="ECO:0000256" key="6">
    <source>
        <dbReference type="SAM" id="Phobius"/>
    </source>
</evidence>
<evidence type="ECO:0000256" key="4">
    <source>
        <dbReference type="ARBA" id="ARBA00022989"/>
    </source>
</evidence>
<keyword evidence="2" id="KW-1003">Cell membrane</keyword>
<dbReference type="Proteomes" id="UP001596042">
    <property type="component" value="Unassembled WGS sequence"/>
</dbReference>
<keyword evidence="8" id="KW-1185">Reference proteome</keyword>
<protein>
    <submittedName>
        <fullName evidence="7">LysE family translocator</fullName>
    </submittedName>
</protein>
<dbReference type="Pfam" id="PF01810">
    <property type="entry name" value="LysE"/>
    <property type="match status" value="1"/>
</dbReference>
<feature type="transmembrane region" description="Helical" evidence="6">
    <location>
        <begin position="74"/>
        <end position="92"/>
    </location>
</feature>
<dbReference type="EMBL" id="JBHSEL010000001">
    <property type="protein sequence ID" value="MFC4623728.1"/>
    <property type="molecule type" value="Genomic_DNA"/>
</dbReference>
<comment type="subcellular location">
    <subcellularLocation>
        <location evidence="1">Cell membrane</location>
        <topology evidence="1">Multi-pass membrane protein</topology>
    </subcellularLocation>
</comment>
<feature type="transmembrane region" description="Helical" evidence="6">
    <location>
        <begin position="39"/>
        <end position="68"/>
    </location>
</feature>
<gene>
    <name evidence="7" type="ORF">ACFO1V_00520</name>
</gene>
<feature type="transmembrane region" description="Helical" evidence="6">
    <location>
        <begin position="6"/>
        <end position="32"/>
    </location>
</feature>
<organism evidence="7 8">
    <name type="scientific">Daeguia caeni</name>
    <dbReference type="NCBI Taxonomy" id="439612"/>
    <lineage>
        <taxon>Bacteria</taxon>
        <taxon>Pseudomonadati</taxon>
        <taxon>Pseudomonadota</taxon>
        <taxon>Alphaproteobacteria</taxon>
        <taxon>Hyphomicrobiales</taxon>
        <taxon>Brucellaceae</taxon>
        <taxon>Daeguia</taxon>
    </lineage>
</organism>
<dbReference type="PIRSF" id="PIRSF006324">
    <property type="entry name" value="LeuE"/>
    <property type="match status" value="1"/>
</dbReference>
<dbReference type="PANTHER" id="PTHR30086:SF20">
    <property type="entry name" value="ARGININE EXPORTER PROTEIN ARGO-RELATED"/>
    <property type="match status" value="1"/>
</dbReference>
<evidence type="ECO:0000256" key="2">
    <source>
        <dbReference type="ARBA" id="ARBA00022475"/>
    </source>
</evidence>
<proteinExistence type="predicted"/>
<reference evidence="8" key="1">
    <citation type="journal article" date="2019" name="Int. J. Syst. Evol. Microbiol.">
        <title>The Global Catalogue of Microorganisms (GCM) 10K type strain sequencing project: providing services to taxonomists for standard genome sequencing and annotation.</title>
        <authorList>
            <consortium name="The Broad Institute Genomics Platform"/>
            <consortium name="The Broad Institute Genome Sequencing Center for Infectious Disease"/>
            <person name="Wu L."/>
            <person name="Ma J."/>
        </authorList>
    </citation>
    <scope>NUCLEOTIDE SEQUENCE [LARGE SCALE GENOMIC DNA]</scope>
    <source>
        <strain evidence="8">CGMCC 1.15731</strain>
    </source>
</reference>
<dbReference type="InterPro" id="IPR001123">
    <property type="entry name" value="LeuE-type"/>
</dbReference>
<feature type="transmembrane region" description="Helical" evidence="6">
    <location>
        <begin position="113"/>
        <end position="140"/>
    </location>
</feature>